<organism evidence="2 3">
    <name type="scientific">Duganella callida</name>
    <dbReference type="NCBI Taxonomy" id="2561932"/>
    <lineage>
        <taxon>Bacteria</taxon>
        <taxon>Pseudomonadati</taxon>
        <taxon>Pseudomonadota</taxon>
        <taxon>Betaproteobacteria</taxon>
        <taxon>Burkholderiales</taxon>
        <taxon>Oxalobacteraceae</taxon>
        <taxon>Telluria group</taxon>
        <taxon>Duganella</taxon>
    </lineage>
</organism>
<sequence>MSFAKDLFTCADGESYDIGRVSWAVSTAVIIAAAAWNAWRGAPINLTELAGALGGVVVAHGAALWAKAVTEPKP</sequence>
<feature type="transmembrane region" description="Helical" evidence="1">
    <location>
        <begin position="20"/>
        <end position="39"/>
    </location>
</feature>
<proteinExistence type="predicted"/>
<dbReference type="RefSeq" id="WP_135204264.1">
    <property type="nucleotide sequence ID" value="NZ_SPVG01000245.1"/>
</dbReference>
<reference evidence="2 3" key="1">
    <citation type="submission" date="2019-03" db="EMBL/GenBank/DDBJ databases">
        <title>Draft Genome Sequence of Duganella callidus sp. nov., a Novel Duganella Species Isolated from Cultivated Soil.</title>
        <authorList>
            <person name="Raths R."/>
            <person name="Peta V."/>
            <person name="Bucking H."/>
        </authorList>
    </citation>
    <scope>NUCLEOTIDE SEQUENCE [LARGE SCALE GENOMIC DNA]</scope>
    <source>
        <strain evidence="2 3">DN04</strain>
    </source>
</reference>
<feature type="transmembrane region" description="Helical" evidence="1">
    <location>
        <begin position="46"/>
        <end position="66"/>
    </location>
</feature>
<keyword evidence="1" id="KW-0812">Transmembrane</keyword>
<accession>A0A4Y9S3P8</accession>
<gene>
    <name evidence="2" type="ORF">E4L98_25120</name>
</gene>
<name>A0A4Y9S3P8_9BURK</name>
<dbReference type="EMBL" id="SPVG01000245">
    <property type="protein sequence ID" value="TFW15978.1"/>
    <property type="molecule type" value="Genomic_DNA"/>
</dbReference>
<dbReference type="AlphaFoldDB" id="A0A4Y9S3P8"/>
<evidence type="ECO:0000256" key="1">
    <source>
        <dbReference type="SAM" id="Phobius"/>
    </source>
</evidence>
<evidence type="ECO:0000313" key="2">
    <source>
        <dbReference type="EMBL" id="TFW15978.1"/>
    </source>
</evidence>
<evidence type="ECO:0000313" key="3">
    <source>
        <dbReference type="Proteomes" id="UP000297729"/>
    </source>
</evidence>
<keyword evidence="1" id="KW-1133">Transmembrane helix</keyword>
<protein>
    <submittedName>
        <fullName evidence="2">Uncharacterized protein</fullName>
    </submittedName>
</protein>
<dbReference type="Proteomes" id="UP000297729">
    <property type="component" value="Unassembled WGS sequence"/>
</dbReference>
<keyword evidence="1" id="KW-0472">Membrane</keyword>
<keyword evidence="3" id="KW-1185">Reference proteome</keyword>
<comment type="caution">
    <text evidence="2">The sequence shown here is derived from an EMBL/GenBank/DDBJ whole genome shotgun (WGS) entry which is preliminary data.</text>
</comment>